<name>A0A2T9WTQ9_NANST</name>
<proteinExistence type="predicted"/>
<keyword evidence="1" id="KW-0812">Transmembrane</keyword>
<dbReference type="AlphaFoldDB" id="A0A2T9WTQ9"/>
<keyword evidence="1" id="KW-0472">Membrane</keyword>
<feature type="transmembrane region" description="Helical" evidence="1">
    <location>
        <begin position="7"/>
        <end position="26"/>
    </location>
</feature>
<feature type="transmembrane region" description="Helical" evidence="1">
    <location>
        <begin position="232"/>
        <end position="252"/>
    </location>
</feature>
<accession>A0A2T9WTQ9</accession>
<feature type="transmembrane region" description="Helical" evidence="1">
    <location>
        <begin position="38"/>
        <end position="59"/>
    </location>
</feature>
<sequence length="261" mass="31263">MIRNYVLTLILYIESSIALYFSYIYFLDLINSLLYSTINYSLLFFLSISLLSFLITFYLGTYFSMKIKNRAFYLIIGIIYYIVGLILFHNFINIYITISLFFIFKIIEKEYSFFAMIIYFLSILLIVFKNPIFFNIVKQFIHNKLENLYISNINDLYQIYEYQLLNTYIGGYETAIYILENEGDTNGAYILYNNLTYVNQTFFNSLNSTINEYLNQYNQTINYKLDNIINDFSFEINISIALFFITLFRIFLEINKRVEDL</sequence>
<evidence type="ECO:0000313" key="2">
    <source>
        <dbReference type="EMBL" id="PVU71215.1"/>
    </source>
</evidence>
<keyword evidence="1" id="KW-1133">Transmembrane helix</keyword>
<feature type="transmembrane region" description="Helical" evidence="1">
    <location>
        <begin position="71"/>
        <end position="104"/>
    </location>
</feature>
<evidence type="ECO:0000256" key="1">
    <source>
        <dbReference type="SAM" id="Phobius"/>
    </source>
</evidence>
<reference evidence="2 3" key="1">
    <citation type="journal article" date="2015" name="Appl. Environ. Microbiol.">
        <title>Nanoarchaeota, Their Sulfolobales Host, and Nanoarchaeota Virus Distribution across Yellowstone National Park Hot Springs.</title>
        <authorList>
            <person name="Munson-McGee J.H."/>
            <person name="Field E.K."/>
            <person name="Bateson M."/>
            <person name="Rooney C."/>
            <person name="Stepanauskas R."/>
            <person name="Young M.J."/>
        </authorList>
    </citation>
    <scope>NUCLEOTIDE SEQUENCE [LARGE SCALE GENOMIC DNA]</scope>
    <source>
        <strain evidence="2">SCGC AB-777_O03</strain>
    </source>
</reference>
<dbReference type="Proteomes" id="UP000245908">
    <property type="component" value="Unassembled WGS sequence"/>
</dbReference>
<gene>
    <name evidence="2" type="ORF">DDW05_01685</name>
</gene>
<feature type="transmembrane region" description="Helical" evidence="1">
    <location>
        <begin position="110"/>
        <end position="128"/>
    </location>
</feature>
<organism evidence="2 3">
    <name type="scientific">Nanobsidianus stetteri</name>
    <dbReference type="NCBI Taxonomy" id="1294122"/>
    <lineage>
        <taxon>Archaea</taxon>
        <taxon>Nanobdellota</taxon>
        <taxon>Candidatus Nanoarchaeia</taxon>
        <taxon>Nanoarchaeales</taxon>
        <taxon>Nanopusillaceae</taxon>
        <taxon>Candidatus Nanobsidianus</taxon>
    </lineage>
</organism>
<comment type="caution">
    <text evidence="2">The sequence shown here is derived from an EMBL/GenBank/DDBJ whole genome shotgun (WGS) entry which is preliminary data.</text>
</comment>
<evidence type="ECO:0000313" key="3">
    <source>
        <dbReference type="Proteomes" id="UP000245908"/>
    </source>
</evidence>
<protein>
    <submittedName>
        <fullName evidence="2">Uncharacterized protein</fullName>
    </submittedName>
</protein>
<dbReference type="EMBL" id="QEFH01000010">
    <property type="protein sequence ID" value="PVU71215.1"/>
    <property type="molecule type" value="Genomic_DNA"/>
</dbReference>